<feature type="signal peptide" evidence="13">
    <location>
        <begin position="1"/>
        <end position="28"/>
    </location>
</feature>
<dbReference type="FunFam" id="2.60.120.260:FF:000050">
    <property type="entry name" value="Beta-galactosidase"/>
    <property type="match status" value="1"/>
</dbReference>
<keyword evidence="8 11" id="KW-0378">Hydrolase</keyword>
<dbReference type="InterPro" id="IPR008979">
    <property type="entry name" value="Galactose-bd-like_sf"/>
</dbReference>
<evidence type="ECO:0000256" key="6">
    <source>
        <dbReference type="ARBA" id="ARBA00022525"/>
    </source>
</evidence>
<dbReference type="InterPro" id="IPR031330">
    <property type="entry name" value="Gly_Hdrlase_35_cat"/>
</dbReference>
<dbReference type="FunFam" id="2.60.120.260:FF:000142">
    <property type="entry name" value="Beta-galactosidase"/>
    <property type="match status" value="1"/>
</dbReference>
<dbReference type="InterPro" id="IPR019801">
    <property type="entry name" value="Glyco_hydro_35_CS"/>
</dbReference>
<keyword evidence="10 11" id="KW-0326">Glycosidase</keyword>
<evidence type="ECO:0000313" key="15">
    <source>
        <dbReference type="EMBL" id="KAJ4783758.1"/>
    </source>
</evidence>
<reference evidence="15" key="1">
    <citation type="submission" date="2022-08" db="EMBL/GenBank/DDBJ databases">
        <authorList>
            <person name="Marques A."/>
        </authorList>
    </citation>
    <scope>NUCLEOTIDE SEQUENCE</scope>
    <source>
        <strain evidence="15">RhyPub2mFocal</strain>
        <tissue evidence="15">Leaves</tissue>
    </source>
</reference>
<evidence type="ECO:0000256" key="4">
    <source>
        <dbReference type="ARBA" id="ARBA00012756"/>
    </source>
</evidence>
<keyword evidence="6" id="KW-0964">Secreted</keyword>
<dbReference type="InterPro" id="IPR001944">
    <property type="entry name" value="Glycoside_Hdrlase_35"/>
</dbReference>
<dbReference type="InterPro" id="IPR048913">
    <property type="entry name" value="BetaGal_gal-bd"/>
</dbReference>
<evidence type="ECO:0000256" key="3">
    <source>
        <dbReference type="ARBA" id="ARBA00009809"/>
    </source>
</evidence>
<dbReference type="Pfam" id="PF21467">
    <property type="entry name" value="BetaGal_gal-bd"/>
    <property type="match status" value="1"/>
</dbReference>
<protein>
    <recommendedName>
        <fullName evidence="4 11">Beta-galactosidase</fullName>
        <ecNumber evidence="4 11">3.2.1.23</ecNumber>
    </recommendedName>
</protein>
<dbReference type="EMBL" id="JAMFTS010000002">
    <property type="protein sequence ID" value="KAJ4783758.1"/>
    <property type="molecule type" value="Genomic_DNA"/>
</dbReference>
<dbReference type="InterPro" id="IPR017853">
    <property type="entry name" value="GH"/>
</dbReference>
<evidence type="ECO:0000313" key="16">
    <source>
        <dbReference type="Proteomes" id="UP001140206"/>
    </source>
</evidence>
<dbReference type="GO" id="GO:0005975">
    <property type="term" value="P:carbohydrate metabolic process"/>
    <property type="evidence" value="ECO:0007669"/>
    <property type="project" value="InterPro"/>
</dbReference>
<evidence type="ECO:0000256" key="7">
    <source>
        <dbReference type="ARBA" id="ARBA00022729"/>
    </source>
</evidence>
<dbReference type="Pfam" id="PF17834">
    <property type="entry name" value="GHD"/>
    <property type="match status" value="1"/>
</dbReference>
<evidence type="ECO:0000259" key="14">
    <source>
        <dbReference type="PROSITE" id="PS50228"/>
    </source>
</evidence>
<dbReference type="InterPro" id="IPR000922">
    <property type="entry name" value="Lectin_gal-bd_dom"/>
</dbReference>
<dbReference type="Pfam" id="PF01301">
    <property type="entry name" value="Glyco_hydro_35"/>
    <property type="match status" value="1"/>
</dbReference>
<proteinExistence type="inferred from homology"/>
<evidence type="ECO:0000256" key="12">
    <source>
        <dbReference type="RuleBase" id="RU003679"/>
    </source>
</evidence>
<dbReference type="AlphaFoldDB" id="A0AAV8EZ56"/>
<dbReference type="GO" id="GO:0048046">
    <property type="term" value="C:apoplast"/>
    <property type="evidence" value="ECO:0007669"/>
    <property type="project" value="UniProtKB-SubCell"/>
</dbReference>
<keyword evidence="16" id="KW-1185">Reference proteome</keyword>
<dbReference type="InterPro" id="IPR041392">
    <property type="entry name" value="GHD"/>
</dbReference>
<feature type="domain" description="SUEL-type lectin" evidence="14">
    <location>
        <begin position="782"/>
        <end position="869"/>
    </location>
</feature>
<sequence>MRVVVYHKVACLVAALISIGLLVNTAMATEEVVASGCSYDGRSLVINGKRELVFSGSIHYTRSQPDMWPDLLKKSREGGLNAISTYVFWNVHEPEPGKFDFSGQNDLAQFIKLAQKNGMFVILRVGPFIQAEWNHGGLPYWLREVPDMTFRTNNEPFKRHMEKFVSKVVDEMNKDKLFASQGGPIILFQIENEYNNVAATFKEEGTKYIHWAANMALNLSTGVPVIMCKQNDAPGAVIPTCNGRNCGDTYVPVHSAKPILWTENWTAQYRVFGDPPSQRSAEDLAFSVARFFARSGTMINYYMYHGGTNYGRTGAAFVTTRYYDEAPLDEYGLYKEPKWGHLKDLHHTLRLCRKGLLWGKSSVHSIGKDFEVRVYEKPDENICVAFLANANPKVDGSINFRGTSYYLPRHSISILPDCKTVVYNTQKVNAQHNARTFIVAKQTQQGNEWMMNQEPVPRYRETAVKAMEPLELFNMTKDRTDYLWYSTSFKIEDDDLPIRHDIRPVLQVSNLGHVMHAFVNGQYIGTGRGTKIEKSFVFQKPMELKTGLNHISLLNMMVGLPVINDAQFNNLTCFLKTNYRRSSTSKTKNTSCIILPIQDSGAYMERRMAGVHTASIQGLNTGTLDLTTIGWGHQVGLAGEFFKIYEEEGISKVRWAPAVKNMPVTWYRRYFDAPEGTDPVALDLSCMGKGFMYVNGKPLGRYWVSYLSPLGKPSQSVYHMPRSFLKPKNNYLVIFEEHTGNPKDILIMTVKRDNICTFVSEQNPALSKSWSRKDGQLKTKGDDLSPAATLTCPDKKIINKVVFASFGNPLGMCGNFTAGSCHTPKAISLVEKLCVGKKSCTLPATGKDYDADAKCPGTASTLAVQAKCVKNKDKENN</sequence>
<evidence type="ECO:0000256" key="13">
    <source>
        <dbReference type="SAM" id="SignalP"/>
    </source>
</evidence>
<accession>A0AAV8EZ56</accession>
<evidence type="ECO:0000256" key="2">
    <source>
        <dbReference type="ARBA" id="ARBA00004271"/>
    </source>
</evidence>
<comment type="subcellular location">
    <subcellularLocation>
        <location evidence="2">Secreted</location>
        <location evidence="2">Extracellular space</location>
        <location evidence="2">Apoplast</location>
    </subcellularLocation>
</comment>
<dbReference type="Gene3D" id="2.60.120.260">
    <property type="entry name" value="Galactose-binding domain-like"/>
    <property type="match status" value="1"/>
</dbReference>
<dbReference type="CDD" id="cd22842">
    <property type="entry name" value="Gal_Rha_Lectin_BGal"/>
    <property type="match status" value="1"/>
</dbReference>
<dbReference type="PROSITE" id="PS50228">
    <property type="entry name" value="SUEL_LECTIN"/>
    <property type="match status" value="1"/>
</dbReference>
<dbReference type="SUPFAM" id="SSF49785">
    <property type="entry name" value="Galactose-binding domain-like"/>
    <property type="match status" value="2"/>
</dbReference>
<keyword evidence="7 13" id="KW-0732">Signal</keyword>
<evidence type="ECO:0000256" key="1">
    <source>
        <dbReference type="ARBA" id="ARBA00001412"/>
    </source>
</evidence>
<dbReference type="InterPro" id="IPR043159">
    <property type="entry name" value="Lectin_gal-bd_sf"/>
</dbReference>
<dbReference type="PROSITE" id="PS01182">
    <property type="entry name" value="GLYCOSYL_HYDROL_F35"/>
    <property type="match status" value="1"/>
</dbReference>
<dbReference type="Gene3D" id="3.20.20.80">
    <property type="entry name" value="Glycosidases"/>
    <property type="match status" value="1"/>
</dbReference>
<keyword evidence="9" id="KW-0325">Glycoprotein</keyword>
<evidence type="ECO:0000256" key="10">
    <source>
        <dbReference type="ARBA" id="ARBA00023295"/>
    </source>
</evidence>
<dbReference type="PANTHER" id="PTHR23421">
    <property type="entry name" value="BETA-GALACTOSIDASE RELATED"/>
    <property type="match status" value="1"/>
</dbReference>
<evidence type="ECO:0000256" key="9">
    <source>
        <dbReference type="ARBA" id="ARBA00023180"/>
    </source>
</evidence>
<dbReference type="GO" id="GO:0004565">
    <property type="term" value="F:beta-galactosidase activity"/>
    <property type="evidence" value="ECO:0007669"/>
    <property type="project" value="UniProtKB-EC"/>
</dbReference>
<dbReference type="Pfam" id="PF02140">
    <property type="entry name" value="SUEL_Lectin"/>
    <property type="match status" value="1"/>
</dbReference>
<dbReference type="PRINTS" id="PR00742">
    <property type="entry name" value="GLHYDRLASE35"/>
</dbReference>
<gene>
    <name evidence="15" type="ORF">LUZ62_035004</name>
</gene>
<feature type="chain" id="PRO_5043395406" description="Beta-galactosidase" evidence="13">
    <location>
        <begin position="29"/>
        <end position="877"/>
    </location>
</feature>
<name>A0AAV8EZ56_9POAL</name>
<comment type="similarity">
    <text evidence="3 12">Belongs to the glycosyl hydrolase 35 family.</text>
</comment>
<dbReference type="GO" id="GO:0030246">
    <property type="term" value="F:carbohydrate binding"/>
    <property type="evidence" value="ECO:0007669"/>
    <property type="project" value="InterPro"/>
</dbReference>
<dbReference type="FunFam" id="3.20.20.80:FF:000006">
    <property type="entry name" value="Beta-galactosidase"/>
    <property type="match status" value="1"/>
</dbReference>
<keyword evidence="5" id="KW-0052">Apoplast</keyword>
<comment type="caution">
    <text evidence="15">The sequence shown here is derived from an EMBL/GenBank/DDBJ whole genome shotgun (WGS) entry which is preliminary data.</text>
</comment>
<organism evidence="15 16">
    <name type="scientific">Rhynchospora pubera</name>
    <dbReference type="NCBI Taxonomy" id="906938"/>
    <lineage>
        <taxon>Eukaryota</taxon>
        <taxon>Viridiplantae</taxon>
        <taxon>Streptophyta</taxon>
        <taxon>Embryophyta</taxon>
        <taxon>Tracheophyta</taxon>
        <taxon>Spermatophyta</taxon>
        <taxon>Magnoliopsida</taxon>
        <taxon>Liliopsida</taxon>
        <taxon>Poales</taxon>
        <taxon>Cyperaceae</taxon>
        <taxon>Cyperoideae</taxon>
        <taxon>Rhynchosporeae</taxon>
        <taxon>Rhynchospora</taxon>
    </lineage>
</organism>
<dbReference type="EC" id="3.2.1.23" evidence="4 11"/>
<evidence type="ECO:0000256" key="8">
    <source>
        <dbReference type="ARBA" id="ARBA00022801"/>
    </source>
</evidence>
<dbReference type="Proteomes" id="UP001140206">
    <property type="component" value="Chromosome 2"/>
</dbReference>
<evidence type="ECO:0000256" key="5">
    <source>
        <dbReference type="ARBA" id="ARBA00022523"/>
    </source>
</evidence>
<dbReference type="Gene3D" id="2.60.120.740">
    <property type="match status" value="1"/>
</dbReference>
<dbReference type="SUPFAM" id="SSF51445">
    <property type="entry name" value="(Trans)glycosidases"/>
    <property type="match status" value="1"/>
</dbReference>
<comment type="catalytic activity">
    <reaction evidence="1 11">
        <text>Hydrolysis of terminal non-reducing beta-D-galactose residues in beta-D-galactosides.</text>
        <dbReference type="EC" id="3.2.1.23"/>
    </reaction>
</comment>
<evidence type="ECO:0000256" key="11">
    <source>
        <dbReference type="RuleBase" id="RU000675"/>
    </source>
</evidence>